<dbReference type="EMBL" id="JAPZBO010000004">
    <property type="protein sequence ID" value="KAJ5318378.1"/>
    <property type="molecule type" value="Genomic_DNA"/>
</dbReference>
<dbReference type="AlphaFoldDB" id="A0A9W9PY50"/>
<evidence type="ECO:0000313" key="2">
    <source>
        <dbReference type="Proteomes" id="UP001147746"/>
    </source>
</evidence>
<keyword evidence="2" id="KW-1185">Reference proteome</keyword>
<gene>
    <name evidence="1" type="ORF">N7476_004798</name>
</gene>
<sequence length="170" mass="19648">MINMIQSTVVLLWVLKKGNKRDHVPRLVEEAAAFHQLKELNCFRVVGGFFKPLDEWCIMVFYEGREVGNPITRTLRRHLAKYCLEGRTYEHVEPAAEPLLSEGDPDYPGWPWTWETRIGYFKGLVYRLKWDDLAHFENAKRYASIVDDELEASGITGMRDDDSDAVTPTA</sequence>
<comment type="caution">
    <text evidence="1">The sequence shown here is derived from an EMBL/GenBank/DDBJ whole genome shotgun (WGS) entry which is preliminary data.</text>
</comment>
<name>A0A9W9PY50_9EURO</name>
<proteinExistence type="predicted"/>
<accession>A0A9W9PY50</accession>
<organism evidence="1 2">
    <name type="scientific">Penicillium atrosanguineum</name>
    <dbReference type="NCBI Taxonomy" id="1132637"/>
    <lineage>
        <taxon>Eukaryota</taxon>
        <taxon>Fungi</taxon>
        <taxon>Dikarya</taxon>
        <taxon>Ascomycota</taxon>
        <taxon>Pezizomycotina</taxon>
        <taxon>Eurotiomycetes</taxon>
        <taxon>Eurotiomycetidae</taxon>
        <taxon>Eurotiales</taxon>
        <taxon>Aspergillaceae</taxon>
        <taxon>Penicillium</taxon>
    </lineage>
</organism>
<evidence type="ECO:0000313" key="1">
    <source>
        <dbReference type="EMBL" id="KAJ5318378.1"/>
    </source>
</evidence>
<dbReference type="Proteomes" id="UP001147746">
    <property type="component" value="Unassembled WGS sequence"/>
</dbReference>
<reference evidence="1" key="1">
    <citation type="submission" date="2022-12" db="EMBL/GenBank/DDBJ databases">
        <authorList>
            <person name="Petersen C."/>
        </authorList>
    </citation>
    <scope>NUCLEOTIDE SEQUENCE</scope>
    <source>
        <strain evidence="1">IBT 21472</strain>
    </source>
</reference>
<protein>
    <submittedName>
        <fullName evidence="1">Uncharacterized protein</fullName>
    </submittedName>
</protein>
<reference evidence="1" key="2">
    <citation type="journal article" date="2023" name="IMA Fungus">
        <title>Comparative genomic study of the Penicillium genus elucidates a diverse pangenome and 15 lateral gene transfer events.</title>
        <authorList>
            <person name="Petersen C."/>
            <person name="Sorensen T."/>
            <person name="Nielsen M.R."/>
            <person name="Sondergaard T.E."/>
            <person name="Sorensen J.L."/>
            <person name="Fitzpatrick D.A."/>
            <person name="Frisvad J.C."/>
            <person name="Nielsen K.L."/>
        </authorList>
    </citation>
    <scope>NUCLEOTIDE SEQUENCE</scope>
    <source>
        <strain evidence="1">IBT 21472</strain>
    </source>
</reference>